<keyword evidence="1" id="KW-0472">Membrane</keyword>
<sequence length="108" mass="12008">MGLRGACSRCCHLHHAFPIRILLNLHILKHLAYIVDANNGRSSSAVATNSCFRGIFAFVAAEVAIPLQDTIGDGGMYSLWGGIMVVSELLILLVWWKGGEWREKWEAR</sequence>
<dbReference type="AlphaFoldDB" id="A0A1C7M488"/>
<dbReference type="Proteomes" id="UP000092993">
    <property type="component" value="Unassembled WGS sequence"/>
</dbReference>
<feature type="transmembrane region" description="Helical" evidence="1">
    <location>
        <begin position="77"/>
        <end position="96"/>
    </location>
</feature>
<evidence type="ECO:0000256" key="1">
    <source>
        <dbReference type="SAM" id="Phobius"/>
    </source>
</evidence>
<reference evidence="2 3" key="1">
    <citation type="submission" date="2016-03" db="EMBL/GenBank/DDBJ databases">
        <title>Whole genome sequencing of Grifola frondosa 9006-11.</title>
        <authorList>
            <person name="Min B."/>
            <person name="Park H."/>
            <person name="Kim J.-G."/>
            <person name="Cho H."/>
            <person name="Oh Y.-L."/>
            <person name="Kong W.-S."/>
            <person name="Choi I.-G."/>
        </authorList>
    </citation>
    <scope>NUCLEOTIDE SEQUENCE [LARGE SCALE GENOMIC DNA]</scope>
    <source>
        <strain evidence="2 3">9006-11</strain>
    </source>
</reference>
<evidence type="ECO:0000313" key="2">
    <source>
        <dbReference type="EMBL" id="OBZ71307.1"/>
    </source>
</evidence>
<comment type="caution">
    <text evidence="2">The sequence shown here is derived from an EMBL/GenBank/DDBJ whole genome shotgun (WGS) entry which is preliminary data.</text>
</comment>
<dbReference type="EMBL" id="LUGG01000011">
    <property type="protein sequence ID" value="OBZ71307.1"/>
    <property type="molecule type" value="Genomic_DNA"/>
</dbReference>
<dbReference type="InterPro" id="IPR036259">
    <property type="entry name" value="MFS_trans_sf"/>
</dbReference>
<name>A0A1C7M488_GRIFR</name>
<organism evidence="2 3">
    <name type="scientific">Grifola frondosa</name>
    <name type="common">Maitake</name>
    <name type="synonym">Polyporus frondosus</name>
    <dbReference type="NCBI Taxonomy" id="5627"/>
    <lineage>
        <taxon>Eukaryota</taxon>
        <taxon>Fungi</taxon>
        <taxon>Dikarya</taxon>
        <taxon>Basidiomycota</taxon>
        <taxon>Agaricomycotina</taxon>
        <taxon>Agaricomycetes</taxon>
        <taxon>Polyporales</taxon>
        <taxon>Grifolaceae</taxon>
        <taxon>Grifola</taxon>
    </lineage>
</organism>
<gene>
    <name evidence="2" type="ORF">A0H81_08577</name>
</gene>
<keyword evidence="3" id="KW-1185">Reference proteome</keyword>
<keyword evidence="1" id="KW-0812">Transmembrane</keyword>
<dbReference type="STRING" id="5627.A0A1C7M488"/>
<dbReference type="OrthoDB" id="2585655at2759"/>
<accession>A0A1C7M488</accession>
<protein>
    <submittedName>
        <fullName evidence="2">Uncharacterized protein</fullName>
    </submittedName>
</protein>
<proteinExistence type="predicted"/>
<evidence type="ECO:0000313" key="3">
    <source>
        <dbReference type="Proteomes" id="UP000092993"/>
    </source>
</evidence>
<keyword evidence="1" id="KW-1133">Transmembrane helix</keyword>
<dbReference type="SUPFAM" id="SSF103473">
    <property type="entry name" value="MFS general substrate transporter"/>
    <property type="match status" value="1"/>
</dbReference>